<organism evidence="1 2">
    <name type="scientific">Caenorhabditis elegans</name>
    <dbReference type="NCBI Taxonomy" id="6239"/>
    <lineage>
        <taxon>Eukaryota</taxon>
        <taxon>Metazoa</taxon>
        <taxon>Ecdysozoa</taxon>
        <taxon>Nematoda</taxon>
        <taxon>Chromadorea</taxon>
        <taxon>Rhabditida</taxon>
        <taxon>Rhabditina</taxon>
        <taxon>Rhabditomorpha</taxon>
        <taxon>Rhabditoidea</taxon>
        <taxon>Rhabditidae</taxon>
        <taxon>Peloderinae</taxon>
        <taxon>Caenorhabditis</taxon>
    </lineage>
</organism>
<dbReference type="AlphaFoldDB" id="H2L2B0"/>
<dbReference type="AGR" id="WB:WBGene00219301"/>
<dbReference type="HOGENOM" id="CLU_1742237_0_0_1"/>
<dbReference type="GeneID" id="13222923"/>
<dbReference type="Bgee" id="WBGene00219301">
    <property type="expression patterns" value="Expressed in multicellular organism and 1 other cell type or tissue"/>
</dbReference>
<gene>
    <name evidence="1 3" type="ORF">C44C10.15</name>
    <name evidence="1" type="ORF">CELE_C44C10.15</name>
</gene>
<protein>
    <submittedName>
        <fullName evidence="1">MSP domain-containing protein</fullName>
    </submittedName>
</protein>
<evidence type="ECO:0000313" key="1">
    <source>
        <dbReference type="EMBL" id="CCE71323.1"/>
    </source>
</evidence>
<accession>H2L2B0</accession>
<evidence type="ECO:0000313" key="2">
    <source>
        <dbReference type="Proteomes" id="UP000001940"/>
    </source>
</evidence>
<dbReference type="RefSeq" id="NP_001257165.1">
    <property type="nucleotide sequence ID" value="NM_001270236.2"/>
</dbReference>
<dbReference type="Proteomes" id="UP000001940">
    <property type="component" value="Chromosome X"/>
</dbReference>
<dbReference type="InParanoid" id="H2L2B0"/>
<proteinExistence type="predicted"/>
<dbReference type="CTD" id="13222923"/>
<reference evidence="1 2" key="1">
    <citation type="journal article" date="1998" name="Science">
        <title>Genome sequence of the nematode C. elegans: a platform for investigating biology.</title>
        <authorList>
            <consortium name="The C. elegans sequencing consortium"/>
            <person name="Sulson J.E."/>
            <person name="Waterston R."/>
        </authorList>
    </citation>
    <scope>NUCLEOTIDE SEQUENCE [LARGE SCALE GENOMIC DNA]</scope>
    <source>
        <strain evidence="1 2">Bristol N2</strain>
    </source>
</reference>
<name>H2L2B0_CAEEL</name>
<dbReference type="PaxDb" id="6239-C44C10.15"/>
<dbReference type="WormBase" id="C44C10.15">
    <property type="protein sequence ID" value="CE46752"/>
    <property type="gene ID" value="WBGene00219301"/>
</dbReference>
<sequence>MALLIDFPEGTRTINFEIPTNVKMKVSMSPVTGCKIKIVPLQSNPLELTKTLPKTKTSYSVFLGSHTDSATSSSRSPTSPCFPILRNGPNANPTLVYENLPILNALHNNIKKTTGHTQLPISIHTSTCASPFHLQASSFNNIGTTEVIHF</sequence>
<dbReference type="KEGG" id="cel:CELE_C44C10.15"/>
<dbReference type="EMBL" id="BX284606">
    <property type="protein sequence ID" value="CCE71323.1"/>
    <property type="molecule type" value="Genomic_DNA"/>
</dbReference>
<evidence type="ECO:0000313" key="3">
    <source>
        <dbReference type="WormBase" id="C44C10.15"/>
    </source>
</evidence>
<keyword evidence="2" id="KW-1185">Reference proteome</keyword>